<evidence type="ECO:0000313" key="3">
    <source>
        <dbReference type="EMBL" id="TYB48631.1"/>
    </source>
</evidence>
<evidence type="ECO:0000256" key="1">
    <source>
        <dbReference type="ARBA" id="ARBA00022527"/>
    </source>
</evidence>
<keyword evidence="1" id="KW-0723">Serine/threonine-protein kinase</keyword>
<evidence type="ECO:0000313" key="4">
    <source>
        <dbReference type="Proteomes" id="UP000323380"/>
    </source>
</evidence>
<dbReference type="GO" id="GO:0005524">
    <property type="term" value="F:ATP binding"/>
    <property type="evidence" value="ECO:0007669"/>
    <property type="project" value="UniProtKB-KW"/>
</dbReference>
<dbReference type="PANTHER" id="PTHR35526:SF3">
    <property type="entry name" value="ANTI-SIGMA-F FACTOR RSBW"/>
    <property type="match status" value="1"/>
</dbReference>
<dbReference type="PANTHER" id="PTHR35526">
    <property type="entry name" value="ANTI-SIGMA-F FACTOR RSBW-RELATED"/>
    <property type="match status" value="1"/>
</dbReference>
<gene>
    <name evidence="3" type="ORF">FXF69_05435</name>
</gene>
<dbReference type="InterPro" id="IPR036890">
    <property type="entry name" value="HATPase_C_sf"/>
</dbReference>
<dbReference type="InterPro" id="IPR050267">
    <property type="entry name" value="Anti-sigma-factor_SerPK"/>
</dbReference>
<dbReference type="InterPro" id="IPR003594">
    <property type="entry name" value="HATPase_dom"/>
</dbReference>
<dbReference type="SUPFAM" id="SSF55874">
    <property type="entry name" value="ATPase domain of HSP90 chaperone/DNA topoisomerase II/histidine kinase"/>
    <property type="match status" value="1"/>
</dbReference>
<dbReference type="GO" id="GO:0004674">
    <property type="term" value="F:protein serine/threonine kinase activity"/>
    <property type="evidence" value="ECO:0007669"/>
    <property type="project" value="UniProtKB-KW"/>
</dbReference>
<keyword evidence="3" id="KW-0547">Nucleotide-binding</keyword>
<name>A0A5D0NXB3_9ACTN</name>
<organism evidence="3 4">
    <name type="scientific">Actinomadura chibensis</name>
    <dbReference type="NCBI Taxonomy" id="392828"/>
    <lineage>
        <taxon>Bacteria</taxon>
        <taxon>Bacillati</taxon>
        <taxon>Actinomycetota</taxon>
        <taxon>Actinomycetes</taxon>
        <taxon>Streptosporangiales</taxon>
        <taxon>Thermomonosporaceae</taxon>
        <taxon>Actinomadura</taxon>
    </lineage>
</organism>
<dbReference type="Pfam" id="PF13581">
    <property type="entry name" value="HATPase_c_2"/>
    <property type="match status" value="1"/>
</dbReference>
<dbReference type="Gene3D" id="3.30.565.10">
    <property type="entry name" value="Histidine kinase-like ATPase, C-terminal domain"/>
    <property type="match status" value="1"/>
</dbReference>
<sequence length="129" mass="13860">MPSTVVAPRVPTLVLEPSELAPSLARRFVGVWFREWGISEFADALVVVSELVTNSLLHGDGTIVVRVVRDGRDGRPVIEVQDDGAGRPEVQPENCAATSGRGLLMVSLLALDWGTRLVPDGGKVTWAKC</sequence>
<comment type="caution">
    <text evidence="3">The sequence shown here is derived from an EMBL/GenBank/DDBJ whole genome shotgun (WGS) entry which is preliminary data.</text>
</comment>
<feature type="domain" description="Histidine kinase/HSP90-like ATPase" evidence="2">
    <location>
        <begin position="24"/>
        <end position="125"/>
    </location>
</feature>
<dbReference type="AlphaFoldDB" id="A0A5D0NXB3"/>
<reference evidence="3 4" key="1">
    <citation type="submission" date="2019-08" db="EMBL/GenBank/DDBJ databases">
        <title>Actinomadura sp. nov. CYP1-5 isolated from mountain soil.</title>
        <authorList>
            <person name="Songsumanus A."/>
            <person name="Kuncharoen N."/>
            <person name="Kudo T."/>
            <person name="Yuki M."/>
            <person name="Igarashi Y."/>
            <person name="Tanasupawat S."/>
        </authorList>
    </citation>
    <scope>NUCLEOTIDE SEQUENCE [LARGE SCALE GENOMIC DNA]</scope>
    <source>
        <strain evidence="3 4">JCM 14158</strain>
    </source>
</reference>
<dbReference type="STRING" id="1220554.GCA_001552135_02385"/>
<protein>
    <submittedName>
        <fullName evidence="3">ATP-binding protein</fullName>
    </submittedName>
</protein>
<keyword evidence="4" id="KW-1185">Reference proteome</keyword>
<dbReference type="EMBL" id="VSFG01000001">
    <property type="protein sequence ID" value="TYB48631.1"/>
    <property type="molecule type" value="Genomic_DNA"/>
</dbReference>
<dbReference type="CDD" id="cd16936">
    <property type="entry name" value="HATPase_RsbW-like"/>
    <property type="match status" value="1"/>
</dbReference>
<keyword evidence="3" id="KW-0067">ATP-binding</keyword>
<accession>A0A5D0NXB3</accession>
<dbReference type="RefSeq" id="WP_067889313.1">
    <property type="nucleotide sequence ID" value="NZ_VSFG01000001.1"/>
</dbReference>
<keyword evidence="1" id="KW-0418">Kinase</keyword>
<proteinExistence type="predicted"/>
<dbReference type="Proteomes" id="UP000323380">
    <property type="component" value="Unassembled WGS sequence"/>
</dbReference>
<keyword evidence="1" id="KW-0808">Transferase</keyword>
<evidence type="ECO:0000259" key="2">
    <source>
        <dbReference type="Pfam" id="PF13581"/>
    </source>
</evidence>